<evidence type="ECO:0000313" key="1">
    <source>
        <dbReference type="EMBL" id="KAK3720712.1"/>
    </source>
</evidence>
<organism evidence="1 2">
    <name type="scientific">Elysia crispata</name>
    <name type="common">lettuce slug</name>
    <dbReference type="NCBI Taxonomy" id="231223"/>
    <lineage>
        <taxon>Eukaryota</taxon>
        <taxon>Metazoa</taxon>
        <taxon>Spiralia</taxon>
        <taxon>Lophotrochozoa</taxon>
        <taxon>Mollusca</taxon>
        <taxon>Gastropoda</taxon>
        <taxon>Heterobranchia</taxon>
        <taxon>Euthyneura</taxon>
        <taxon>Panpulmonata</taxon>
        <taxon>Sacoglossa</taxon>
        <taxon>Placobranchoidea</taxon>
        <taxon>Plakobranchidae</taxon>
        <taxon>Elysia</taxon>
    </lineage>
</organism>
<keyword evidence="2" id="KW-1185">Reference proteome</keyword>
<name>A0AAE0XWP4_9GAST</name>
<sequence>MTAHHKGFYTRNYPQNGIRTATLGFCSFLCGSGELERERGQRGYGAHDTTGGVPLLPPWGRRTWLYFQTDLPPKTIPRCLKQTIKAHQRPRRLICRWGVQSTQACDSTDCRRSRADVVIGISFNVNTDIDGFTRCDPVLYSAVGRVEIDVGGGARGGCRRSRKAGQRMRTCKF</sequence>
<gene>
    <name evidence="1" type="ORF">RRG08_057183</name>
</gene>
<accession>A0AAE0XWP4</accession>
<evidence type="ECO:0000313" key="2">
    <source>
        <dbReference type="Proteomes" id="UP001283361"/>
    </source>
</evidence>
<proteinExistence type="predicted"/>
<comment type="caution">
    <text evidence="1">The sequence shown here is derived from an EMBL/GenBank/DDBJ whole genome shotgun (WGS) entry which is preliminary data.</text>
</comment>
<protein>
    <submittedName>
        <fullName evidence="1">Uncharacterized protein</fullName>
    </submittedName>
</protein>
<dbReference type="EMBL" id="JAWDGP010007404">
    <property type="protein sequence ID" value="KAK3720712.1"/>
    <property type="molecule type" value="Genomic_DNA"/>
</dbReference>
<dbReference type="Proteomes" id="UP001283361">
    <property type="component" value="Unassembled WGS sequence"/>
</dbReference>
<dbReference type="AlphaFoldDB" id="A0AAE0XWP4"/>
<reference evidence="1" key="1">
    <citation type="journal article" date="2023" name="G3 (Bethesda)">
        <title>A reference genome for the long-term kleptoplast-retaining sea slug Elysia crispata morphotype clarki.</title>
        <authorList>
            <person name="Eastman K.E."/>
            <person name="Pendleton A.L."/>
            <person name="Shaikh M.A."/>
            <person name="Suttiyut T."/>
            <person name="Ogas R."/>
            <person name="Tomko P."/>
            <person name="Gavelis G."/>
            <person name="Widhalm J.R."/>
            <person name="Wisecaver J.H."/>
        </authorList>
    </citation>
    <scope>NUCLEOTIDE SEQUENCE</scope>
    <source>
        <strain evidence="1">ECLA1</strain>
    </source>
</reference>